<dbReference type="AlphaFoldDB" id="A0A7M1T132"/>
<proteinExistence type="predicted"/>
<dbReference type="Proteomes" id="UP000593605">
    <property type="component" value="Chromosome"/>
</dbReference>
<dbReference type="EMBL" id="CP063145">
    <property type="protein sequence ID" value="QOR72987.1"/>
    <property type="molecule type" value="Genomic_DNA"/>
</dbReference>
<protein>
    <submittedName>
        <fullName evidence="1">Uncharacterized protein</fullName>
    </submittedName>
</protein>
<gene>
    <name evidence="1" type="ORF">IMZ16_05405</name>
</gene>
<evidence type="ECO:0000313" key="1">
    <source>
        <dbReference type="EMBL" id="QOR72987.1"/>
    </source>
</evidence>
<dbReference type="KEGG" id="civ:IMZ16_05405"/>
<reference evidence="1 2" key="1">
    <citation type="submission" date="2020-10" db="EMBL/GenBank/DDBJ databases">
        <title>Complete genome of Cruoricapor ignavus strain M1214 isolated from the blood culture of a febrile patient.</title>
        <authorList>
            <person name="Guglielmino C.J.D."/>
        </authorList>
    </citation>
    <scope>NUCLEOTIDE SEQUENCE [LARGE SCALE GENOMIC DNA]</scope>
    <source>
        <strain evidence="1 2">M1214</strain>
    </source>
</reference>
<name>A0A7M1T132_9FLAO</name>
<accession>A0A7M1T132</accession>
<evidence type="ECO:0000313" key="2">
    <source>
        <dbReference type="Proteomes" id="UP000593605"/>
    </source>
</evidence>
<dbReference type="RefSeq" id="WP_193439192.1">
    <property type="nucleotide sequence ID" value="NZ_CP063145.1"/>
</dbReference>
<organism evidence="1 2">
    <name type="scientific">Cruoricaptor ignavus</name>
    <dbReference type="NCBI Taxonomy" id="1118202"/>
    <lineage>
        <taxon>Bacteria</taxon>
        <taxon>Pseudomonadati</taxon>
        <taxon>Bacteroidota</taxon>
        <taxon>Flavobacteriia</taxon>
        <taxon>Flavobacteriales</taxon>
        <taxon>Weeksellaceae</taxon>
        <taxon>Cruoricaptor</taxon>
    </lineage>
</organism>
<sequence length="53" mass="6239">MKVIDEAVRRSYKNPVALFISGSIRYYIHGKEIPLHQFKMRVKRMMPIVTMSA</sequence>